<dbReference type="InterPro" id="IPR051083">
    <property type="entry name" value="GrpII_Intron_Splice-Mob/Def"/>
</dbReference>
<gene>
    <name evidence="11" type="ORF">CK503_04185</name>
</gene>
<evidence type="ECO:0000259" key="10">
    <source>
        <dbReference type="PROSITE" id="PS50878"/>
    </source>
</evidence>
<comment type="catalytic activity">
    <reaction evidence="9">
        <text>DNA(n) + a 2'-deoxyribonucleoside 5'-triphosphate = DNA(n+1) + diphosphate</text>
        <dbReference type="Rhea" id="RHEA:22508"/>
        <dbReference type="Rhea" id="RHEA-COMP:17339"/>
        <dbReference type="Rhea" id="RHEA-COMP:17340"/>
        <dbReference type="ChEBI" id="CHEBI:33019"/>
        <dbReference type="ChEBI" id="CHEBI:61560"/>
        <dbReference type="ChEBI" id="CHEBI:173112"/>
        <dbReference type="EC" id="2.7.7.49"/>
    </reaction>
</comment>
<evidence type="ECO:0000256" key="4">
    <source>
        <dbReference type="ARBA" id="ARBA00022723"/>
    </source>
</evidence>
<dbReference type="GO" id="GO:0051607">
    <property type="term" value="P:defense response to virus"/>
    <property type="evidence" value="ECO:0007669"/>
    <property type="project" value="UniProtKB-KW"/>
</dbReference>
<keyword evidence="4" id="KW-0479">Metal-binding</keyword>
<dbReference type="CDD" id="cd03487">
    <property type="entry name" value="RT_Bac_retron_II"/>
    <property type="match status" value="1"/>
</dbReference>
<dbReference type="GO" id="GO:0003723">
    <property type="term" value="F:RNA binding"/>
    <property type="evidence" value="ECO:0007669"/>
    <property type="project" value="InterPro"/>
</dbReference>
<dbReference type="PANTHER" id="PTHR34047">
    <property type="entry name" value="NUCLEAR INTRON MATURASE 1, MITOCHONDRIAL-RELATED"/>
    <property type="match status" value="1"/>
</dbReference>
<comment type="caution">
    <text evidence="11">The sequence shown here is derived from an EMBL/GenBank/DDBJ whole genome shotgun (WGS) entry which is preliminary data.</text>
</comment>
<dbReference type="PROSITE" id="PS50878">
    <property type="entry name" value="RT_POL"/>
    <property type="match status" value="1"/>
</dbReference>
<dbReference type="GO" id="GO:0003964">
    <property type="term" value="F:RNA-directed DNA polymerase activity"/>
    <property type="evidence" value="ECO:0007669"/>
    <property type="project" value="UniProtKB-KW"/>
</dbReference>
<reference evidence="11 12" key="1">
    <citation type="submission" date="2017-08" db="EMBL/GenBank/DDBJ databases">
        <title>Aliifodinibius alkalisoli sp. nov., isolated from saline alkaline soil.</title>
        <authorList>
            <person name="Liu D."/>
            <person name="Zhang G."/>
        </authorList>
    </citation>
    <scope>NUCLEOTIDE SEQUENCE [LARGE SCALE GENOMIC DNA]</scope>
    <source>
        <strain evidence="11 12">WN023</strain>
    </source>
</reference>
<organism evidence="11 12">
    <name type="scientific">Fodinibius salipaludis</name>
    <dbReference type="NCBI Taxonomy" id="2032627"/>
    <lineage>
        <taxon>Bacteria</taxon>
        <taxon>Pseudomonadati</taxon>
        <taxon>Balneolota</taxon>
        <taxon>Balneolia</taxon>
        <taxon>Balneolales</taxon>
        <taxon>Balneolaceae</taxon>
        <taxon>Fodinibius</taxon>
    </lineage>
</organism>
<evidence type="ECO:0000256" key="5">
    <source>
        <dbReference type="ARBA" id="ARBA00022842"/>
    </source>
</evidence>
<keyword evidence="5" id="KW-0460">Magnesium</keyword>
<evidence type="ECO:0000256" key="8">
    <source>
        <dbReference type="ARBA" id="ARBA00034120"/>
    </source>
</evidence>
<keyword evidence="12" id="KW-1185">Reference proteome</keyword>
<dbReference type="Proteomes" id="UP000218831">
    <property type="component" value="Unassembled WGS sequence"/>
</dbReference>
<comment type="similarity">
    <text evidence="8">Belongs to the bacterial reverse transcriptase family.</text>
</comment>
<dbReference type="InterPro" id="IPR043128">
    <property type="entry name" value="Rev_trsase/Diguanyl_cyclase"/>
</dbReference>
<accession>A0A2A2GF58</accession>
<dbReference type="GO" id="GO:0046872">
    <property type="term" value="F:metal ion binding"/>
    <property type="evidence" value="ECO:0007669"/>
    <property type="project" value="UniProtKB-KW"/>
</dbReference>
<dbReference type="EC" id="2.7.7.49" evidence="1"/>
<dbReference type="PRINTS" id="PR00866">
    <property type="entry name" value="RNADNAPOLMS"/>
</dbReference>
<evidence type="ECO:0000256" key="7">
    <source>
        <dbReference type="ARBA" id="ARBA00023118"/>
    </source>
</evidence>
<name>A0A2A2GF58_9BACT</name>
<dbReference type="InterPro" id="IPR043502">
    <property type="entry name" value="DNA/RNA_pol_sf"/>
</dbReference>
<dbReference type="OrthoDB" id="9780724at2"/>
<feature type="domain" description="Reverse transcriptase" evidence="10">
    <location>
        <begin position="1"/>
        <end position="235"/>
    </location>
</feature>
<sequence>MIKKPERLAFLLSYKLSKLKSIASKAHEYYYEDKEPKTDDDGNVRKENGDIVYRILHPSRGVLKHIQKRIQKVIFRELEFPDNIQGGIKGKSNITNAELHKGHKYFLCTDLSKYYPSVGHELVFNALVDNGFSHDVSHLLTRLTTYKYSLPQGTHTSPYLANLVFSKYDEQLTKLCEDKGLTYSRYVDDIVISGKHDFKNEITGILEVIHSSPFKINHQKTFYKIGPTVVTGIVTKNNELAPREDQIEKLTDATLNEASKKGLLEYIQQVRNS</sequence>
<dbReference type="Pfam" id="PF00078">
    <property type="entry name" value="RVT_1"/>
    <property type="match status" value="1"/>
</dbReference>
<proteinExistence type="inferred from homology"/>
<dbReference type="SUPFAM" id="SSF56672">
    <property type="entry name" value="DNA/RNA polymerases"/>
    <property type="match status" value="1"/>
</dbReference>
<dbReference type="EMBL" id="NSKE01000002">
    <property type="protein sequence ID" value="PAU95402.1"/>
    <property type="molecule type" value="Genomic_DNA"/>
</dbReference>
<dbReference type="InterPro" id="IPR000477">
    <property type="entry name" value="RT_dom"/>
</dbReference>
<dbReference type="Gene3D" id="3.30.70.270">
    <property type="match status" value="1"/>
</dbReference>
<dbReference type="PANTHER" id="PTHR34047:SF7">
    <property type="entry name" value="RNA-DIRECTED DNA POLYMERASE"/>
    <property type="match status" value="1"/>
</dbReference>
<keyword evidence="2" id="KW-0808">Transferase</keyword>
<evidence type="ECO:0000256" key="3">
    <source>
        <dbReference type="ARBA" id="ARBA00022695"/>
    </source>
</evidence>
<evidence type="ECO:0000256" key="2">
    <source>
        <dbReference type="ARBA" id="ARBA00022679"/>
    </source>
</evidence>
<protein>
    <recommendedName>
        <fullName evidence="1">RNA-directed DNA polymerase</fullName>
        <ecNumber evidence="1">2.7.7.49</ecNumber>
    </recommendedName>
</protein>
<dbReference type="InterPro" id="IPR000123">
    <property type="entry name" value="Reverse_transcriptase_msDNA"/>
</dbReference>
<keyword evidence="7" id="KW-0051">Antiviral defense</keyword>
<evidence type="ECO:0000313" key="12">
    <source>
        <dbReference type="Proteomes" id="UP000218831"/>
    </source>
</evidence>
<evidence type="ECO:0000256" key="9">
    <source>
        <dbReference type="ARBA" id="ARBA00048173"/>
    </source>
</evidence>
<dbReference type="RefSeq" id="WP_095605529.1">
    <property type="nucleotide sequence ID" value="NZ_NSKE01000002.1"/>
</dbReference>
<keyword evidence="6" id="KW-0695">RNA-directed DNA polymerase</keyword>
<keyword evidence="3" id="KW-0548">Nucleotidyltransferase</keyword>
<evidence type="ECO:0000256" key="6">
    <source>
        <dbReference type="ARBA" id="ARBA00022918"/>
    </source>
</evidence>
<evidence type="ECO:0000313" key="11">
    <source>
        <dbReference type="EMBL" id="PAU95402.1"/>
    </source>
</evidence>
<evidence type="ECO:0000256" key="1">
    <source>
        <dbReference type="ARBA" id="ARBA00012493"/>
    </source>
</evidence>
<dbReference type="AlphaFoldDB" id="A0A2A2GF58"/>